<evidence type="ECO:0000313" key="3">
    <source>
        <dbReference type="Proteomes" id="UP000316238"/>
    </source>
</evidence>
<dbReference type="EMBL" id="NQJD01000005">
    <property type="protein sequence ID" value="TAA75612.1"/>
    <property type="molecule type" value="Genomic_DNA"/>
</dbReference>
<dbReference type="SMART" id="SM00746">
    <property type="entry name" value="TRASH"/>
    <property type="match status" value="1"/>
</dbReference>
<accession>A0A521G3K0</accession>
<protein>
    <recommendedName>
        <fullName evidence="1">TRASH domain-containing protein</fullName>
    </recommendedName>
</protein>
<gene>
    <name evidence="2" type="ORF">CDV28_10569</name>
</gene>
<dbReference type="AlphaFoldDB" id="A0A521G3K0"/>
<reference evidence="2" key="1">
    <citation type="submission" date="2017-07" db="EMBL/GenBank/DDBJ databases">
        <title>The cable genome - Insights into the physiology and evolution of filamentous bacteria capable of sulfide oxidation via long distance electron transfer.</title>
        <authorList>
            <person name="Thorup C."/>
            <person name="Bjerg J.T."/>
            <person name="Schreiber L."/>
            <person name="Nielsen L.P."/>
            <person name="Kjeldsen K.U."/>
            <person name="Boesen T."/>
            <person name="Boggild A."/>
            <person name="Meysman F."/>
            <person name="Geelhoed J."/>
            <person name="Schramm A."/>
        </authorList>
    </citation>
    <scope>NUCLEOTIDE SEQUENCE [LARGE SCALE GENOMIC DNA]</scope>
    <source>
        <strain evidence="2">GS</strain>
    </source>
</reference>
<evidence type="ECO:0000259" key="1">
    <source>
        <dbReference type="SMART" id="SM00746"/>
    </source>
</evidence>
<evidence type="ECO:0000313" key="2">
    <source>
        <dbReference type="EMBL" id="TAA75612.1"/>
    </source>
</evidence>
<proteinExistence type="predicted"/>
<organism evidence="2 3">
    <name type="scientific">Candidatus Electronema aureum</name>
    <dbReference type="NCBI Taxonomy" id="2005002"/>
    <lineage>
        <taxon>Bacteria</taxon>
        <taxon>Pseudomonadati</taxon>
        <taxon>Thermodesulfobacteriota</taxon>
        <taxon>Desulfobulbia</taxon>
        <taxon>Desulfobulbales</taxon>
        <taxon>Desulfobulbaceae</taxon>
        <taxon>Candidatus Electronema</taxon>
    </lineage>
</organism>
<dbReference type="InterPro" id="IPR011017">
    <property type="entry name" value="TRASH_dom"/>
</dbReference>
<sequence>MSPQRLIILAGLFYIVWRLLRNLIRDKIRSELRQQQERQKTESAAQDVLEEDSVCGILIPRQQAIRLRQDGKTYYFCSDTCCDTFISRKEGAKE</sequence>
<name>A0A521G3K0_9BACT</name>
<feature type="domain" description="TRASH" evidence="1">
    <location>
        <begin position="52"/>
        <end position="89"/>
    </location>
</feature>
<dbReference type="Proteomes" id="UP000316238">
    <property type="component" value="Unassembled WGS sequence"/>
</dbReference>
<comment type="caution">
    <text evidence="2">The sequence shown here is derived from an EMBL/GenBank/DDBJ whole genome shotgun (WGS) entry which is preliminary data.</text>
</comment>
<keyword evidence="3" id="KW-1185">Reference proteome</keyword>